<organism evidence="1 2">
    <name type="scientific">Pichia kluyveri</name>
    <name type="common">Yeast</name>
    <dbReference type="NCBI Taxonomy" id="36015"/>
    <lineage>
        <taxon>Eukaryota</taxon>
        <taxon>Fungi</taxon>
        <taxon>Dikarya</taxon>
        <taxon>Ascomycota</taxon>
        <taxon>Saccharomycotina</taxon>
        <taxon>Pichiomycetes</taxon>
        <taxon>Pichiales</taxon>
        <taxon>Pichiaceae</taxon>
        <taxon>Pichia</taxon>
    </lineage>
</organism>
<gene>
    <name evidence="1" type="ORF">DAPK24_030160</name>
</gene>
<name>A0AAV5R4K3_PICKL</name>
<keyword evidence="2" id="KW-1185">Reference proteome</keyword>
<protein>
    <submittedName>
        <fullName evidence="1">Uncharacterized protein</fullName>
    </submittedName>
</protein>
<dbReference type="Proteomes" id="UP001378960">
    <property type="component" value="Unassembled WGS sequence"/>
</dbReference>
<comment type="caution">
    <text evidence="1">The sequence shown here is derived from an EMBL/GenBank/DDBJ whole genome shotgun (WGS) entry which is preliminary data.</text>
</comment>
<reference evidence="1 2" key="1">
    <citation type="journal article" date="2023" name="Elife">
        <title>Identification of key yeast species and microbe-microbe interactions impacting larval growth of Drosophila in the wild.</title>
        <authorList>
            <person name="Mure A."/>
            <person name="Sugiura Y."/>
            <person name="Maeda R."/>
            <person name="Honda K."/>
            <person name="Sakurai N."/>
            <person name="Takahashi Y."/>
            <person name="Watada M."/>
            <person name="Katoh T."/>
            <person name="Gotoh A."/>
            <person name="Gotoh Y."/>
            <person name="Taniguchi I."/>
            <person name="Nakamura K."/>
            <person name="Hayashi T."/>
            <person name="Katayama T."/>
            <person name="Uemura T."/>
            <person name="Hattori Y."/>
        </authorList>
    </citation>
    <scope>NUCLEOTIDE SEQUENCE [LARGE SCALE GENOMIC DNA]</scope>
    <source>
        <strain evidence="1 2">PK-24</strain>
    </source>
</reference>
<evidence type="ECO:0000313" key="1">
    <source>
        <dbReference type="EMBL" id="GMM46441.1"/>
    </source>
</evidence>
<evidence type="ECO:0000313" key="2">
    <source>
        <dbReference type="Proteomes" id="UP001378960"/>
    </source>
</evidence>
<dbReference type="AlphaFoldDB" id="A0AAV5R4K3"/>
<dbReference type="EMBL" id="BTGB01000003">
    <property type="protein sequence ID" value="GMM46441.1"/>
    <property type="molecule type" value="Genomic_DNA"/>
</dbReference>
<sequence length="76" mass="9258">MKFQRVNIEHDWIEAYSGKLEFVLYSRMLDSDTEFEWRKLDNNVEVFGIHVLEEYDNIIADKHPEFNNVFRFATEQ</sequence>
<proteinExistence type="predicted"/>
<accession>A0AAV5R4K3</accession>